<dbReference type="InterPro" id="IPR019999">
    <property type="entry name" value="Anth_synth_I-like"/>
</dbReference>
<dbReference type="GO" id="GO:0046820">
    <property type="term" value="F:4-amino-4-deoxychorismate synthase activity"/>
    <property type="evidence" value="ECO:0007669"/>
    <property type="project" value="TreeGrafter"/>
</dbReference>
<dbReference type="Gene3D" id="3.60.120.10">
    <property type="entry name" value="Anthranilate synthase"/>
    <property type="match status" value="1"/>
</dbReference>
<dbReference type="GO" id="GO:0000162">
    <property type="term" value="P:L-tryptophan biosynthetic process"/>
    <property type="evidence" value="ECO:0007669"/>
    <property type="project" value="TreeGrafter"/>
</dbReference>
<dbReference type="Gene3D" id="3.20.10.10">
    <property type="entry name" value="D-amino Acid Aminotransferase, subunit A, domain 2"/>
    <property type="match status" value="1"/>
</dbReference>
<dbReference type="InterPro" id="IPR036038">
    <property type="entry name" value="Aminotransferase-like"/>
</dbReference>
<dbReference type="Proteomes" id="UP000019102">
    <property type="component" value="Unassembled WGS sequence"/>
</dbReference>
<dbReference type="Gene3D" id="3.30.470.10">
    <property type="match status" value="1"/>
</dbReference>
<protein>
    <submittedName>
        <fullName evidence="2">Para-aminobenzoate synthase</fullName>
    </submittedName>
</protein>
<evidence type="ECO:0000313" key="2">
    <source>
        <dbReference type="EMBL" id="GAE92821.1"/>
    </source>
</evidence>
<dbReference type="PANTHER" id="PTHR11236">
    <property type="entry name" value="AMINOBENZOATE/ANTHRANILATE SYNTHASE"/>
    <property type="match status" value="1"/>
</dbReference>
<gene>
    <name evidence="2" type="ORF">JCM21714_1841</name>
</gene>
<sequence length="267" mass="30509">MWGGIGFITPPEREAIFNVPIRTALIKDGQAIYGAGGGITWDSTSTGEFQELNQKADILYQQRVAFSLLESIKLEEGHFPLLSYHIDRIKQSADYFQIPIKVDIIKRQLKNIAFKKPNGSFKVRLLVDTHGDIKLESEPLKTLLEPIQTNIACEPVDKEDVFLYHKTTNRSLYQAFEQEKPKDAMTTLLWNEDGFATEFTIGNLVVEKNGIYYTPPITDGLLAGRYREKLLRDGNLIEKSIRLKDLGDFDQVWFINSIRGWVKVNIK</sequence>
<dbReference type="EMBL" id="BAVS01000007">
    <property type="protein sequence ID" value="GAE92821.1"/>
    <property type="molecule type" value="Genomic_DNA"/>
</dbReference>
<dbReference type="RefSeq" id="WP_235182660.1">
    <property type="nucleotide sequence ID" value="NZ_BAVS01000007.1"/>
</dbReference>
<dbReference type="eggNOG" id="COG0147">
    <property type="taxonomic scope" value="Bacteria"/>
</dbReference>
<reference evidence="2 3" key="1">
    <citation type="journal article" date="2014" name="Genome Announc.">
        <title>Draft Genome Sequence of the Boron-Tolerant and Moderately Halotolerant Bacterium Gracilibacillus boraciitolerans JCM 21714T.</title>
        <authorList>
            <person name="Ahmed I."/>
            <person name="Oshima K."/>
            <person name="Suda W."/>
            <person name="Kitamura K."/>
            <person name="Iida T."/>
            <person name="Ohmori Y."/>
            <person name="Fujiwara T."/>
            <person name="Hattori M."/>
            <person name="Ohkuma M."/>
        </authorList>
    </citation>
    <scope>NUCLEOTIDE SEQUENCE [LARGE SCALE GENOMIC DNA]</scope>
    <source>
        <strain evidence="2 3">JCM 21714</strain>
    </source>
</reference>
<dbReference type="PANTHER" id="PTHR11236:SF50">
    <property type="entry name" value="AMINODEOXYCHORISMATE SYNTHASE COMPONENT 1"/>
    <property type="match status" value="1"/>
</dbReference>
<dbReference type="InterPro" id="IPR001544">
    <property type="entry name" value="Aminotrans_IV"/>
</dbReference>
<dbReference type="InterPro" id="IPR015890">
    <property type="entry name" value="Chorismate_C"/>
</dbReference>
<dbReference type="InterPro" id="IPR005801">
    <property type="entry name" value="ADC_synthase"/>
</dbReference>
<feature type="domain" description="Chorismate-utilising enzyme C-terminal" evidence="1">
    <location>
        <begin position="3"/>
        <end position="55"/>
    </location>
</feature>
<dbReference type="InterPro" id="IPR043131">
    <property type="entry name" value="BCAT-like_N"/>
</dbReference>
<keyword evidence="3" id="KW-1185">Reference proteome</keyword>
<name>W4VI25_9BACI</name>
<dbReference type="SUPFAM" id="SSF56752">
    <property type="entry name" value="D-aminoacid aminotransferase-like PLP-dependent enzymes"/>
    <property type="match status" value="1"/>
</dbReference>
<dbReference type="AlphaFoldDB" id="W4VI25"/>
<evidence type="ECO:0000313" key="3">
    <source>
        <dbReference type="Proteomes" id="UP000019102"/>
    </source>
</evidence>
<dbReference type="STRING" id="1298598.JCM21714_1841"/>
<dbReference type="Pfam" id="PF00425">
    <property type="entry name" value="Chorismate_bind"/>
    <property type="match status" value="1"/>
</dbReference>
<dbReference type="eggNOG" id="COG0115">
    <property type="taxonomic scope" value="Bacteria"/>
</dbReference>
<dbReference type="Pfam" id="PF01063">
    <property type="entry name" value="Aminotran_4"/>
    <property type="match status" value="1"/>
</dbReference>
<dbReference type="InterPro" id="IPR043132">
    <property type="entry name" value="BCAT-like_C"/>
</dbReference>
<accession>W4VI25</accession>
<organism evidence="2 3">
    <name type="scientific">Gracilibacillus boraciitolerans JCM 21714</name>
    <dbReference type="NCBI Taxonomy" id="1298598"/>
    <lineage>
        <taxon>Bacteria</taxon>
        <taxon>Bacillati</taxon>
        <taxon>Bacillota</taxon>
        <taxon>Bacilli</taxon>
        <taxon>Bacillales</taxon>
        <taxon>Bacillaceae</taxon>
        <taxon>Gracilibacillus</taxon>
    </lineage>
</organism>
<proteinExistence type="predicted"/>
<comment type="caution">
    <text evidence="2">The sequence shown here is derived from an EMBL/GenBank/DDBJ whole genome shotgun (WGS) entry which is preliminary data.</text>
</comment>
<evidence type="ECO:0000259" key="1">
    <source>
        <dbReference type="Pfam" id="PF00425"/>
    </source>
</evidence>